<dbReference type="InterPro" id="IPR042099">
    <property type="entry name" value="ANL_N_sf"/>
</dbReference>
<dbReference type="EC" id="1.2.1.31" evidence="5"/>
<feature type="domain" description="Carrier" evidence="4">
    <location>
        <begin position="225"/>
        <end position="300"/>
    </location>
</feature>
<dbReference type="InParanoid" id="B9T959"/>
<accession>B9T959</accession>
<sequence>MYGTTETTVHATFARVGRPSPAAGDNLIGRPLADLTALVLDERLRLCPTGVMGDLYLAGPGLARGYRGRPGLTASRFLANPFGRVGERMYRTGDLAIRQADGTLLFRGRADEQVKIRGYRIEPGEIEAALLGIPAIAQAAVIAREDVPGDRRLVAYVVPTRDAIGAPELVDTGVLRAHLSRSLPDYMLPSSYVSLDALPLTVNGKLDRRSLPAPRSAGTQANYTAPVSPEEILVCRLVADLLGIERAGITDNFFYLGGNSLLAARLAAGIRLHGGLDLRAFAVLDAPTLGDLAACLENGPSSGDKPSFHTLLPLRRTGSLPPLFCLHPVGGLCWPYAALLPFLPDAQPAYGLQAPGWQDGDRLPSTMDALIDACSDALTHVAPSGPIRLLGWSFGGILAHLLATRLQRRGRDVDRLIMLDAYPPAANHRGYPSRSDALWGDMAINLDLDIPPDLAGKRLDGTVMLDLARAQSHVLGSFTLDQVHRLADVMANNSRLMERVRFERFAGPITFVSAGRRAPGFDPDRMTPESWRAFSTAGLISSTVDSTHNRMLSARSLKQMPSYLPLDPNQPDTRLASILSDARTAGIVAPEGVARRLSEPLRSLSLAMPSLATAPSSIRAALRRQGSPEQVAYLIYTSGSTGEPKAVAVSHRAAMHSLRAREHLYPDAPGVVCLTAPLTFDISVAQIFATLGRGGTVVLGVDPAGFHSLAPRWRGAVRTVMLASSAYAAALAEDDAPFGANLTRVIVGGDALQPSLVRRHYERRADVALFNEYGPTEATIFSTAALIATADETPPIGAPILGTRLYLLDERLEPCRPGETGELYIAGDSLARGYWRRPGLTATRFIASPFQPGERLYRTGDLASRRADGQFVFEGRVDDQLKVRGVRIEPGEIAAALQRASGVEQAEVLGQPGADGELRLVAYVVGRALDEAALRRDLLSVLPDYMVPSAIVVLDALPLTANGKVDRKALPAPGPQVRGGVSGTPEEAVLCGLVGELLGLERVGPEDDFFALGGHSLLAARLAARVRSGLDRVLSVRAVFEAPRLGDLAERVRQAPRATHALMAQDRPSRLPLSFAQARLWFLDRLDGADAAYNIPLAARLLGRLDAAALAAALDDVAMRHESLRTLLKDEG</sequence>
<keyword evidence="1" id="KW-0596">Phosphopantetheine</keyword>
<dbReference type="eggNOG" id="KOG1178">
    <property type="taxonomic scope" value="Eukaryota"/>
</dbReference>
<dbReference type="Gene3D" id="3.40.50.1820">
    <property type="entry name" value="alpha/beta hydrolase"/>
    <property type="match status" value="1"/>
</dbReference>
<dbReference type="Pfam" id="PF00975">
    <property type="entry name" value="Thioesterase"/>
    <property type="match status" value="1"/>
</dbReference>
<dbReference type="InterPro" id="IPR001242">
    <property type="entry name" value="Condensation_dom"/>
</dbReference>
<dbReference type="SUPFAM" id="SSF52777">
    <property type="entry name" value="CoA-dependent acyltransferases"/>
    <property type="match status" value="1"/>
</dbReference>
<keyword evidence="3" id="KW-0436">Ligase</keyword>
<dbReference type="InterPro" id="IPR009081">
    <property type="entry name" value="PP-bd_ACP"/>
</dbReference>
<dbReference type="SMART" id="SM00824">
    <property type="entry name" value="PKS_TE"/>
    <property type="match status" value="1"/>
</dbReference>
<protein>
    <submittedName>
        <fullName evidence="5">Antibiotic synthetase, putative</fullName>
        <ecNumber evidence="5">1.2.1.31</ecNumber>
        <ecNumber evidence="5">5.1.1.11</ecNumber>
    </submittedName>
</protein>
<dbReference type="GO" id="GO:0004043">
    <property type="term" value="F:L-aminoadipate-semialdehyde dehydrogenase [NAD(P)+] activity"/>
    <property type="evidence" value="ECO:0007669"/>
    <property type="project" value="UniProtKB-EC"/>
</dbReference>
<dbReference type="PANTHER" id="PTHR45527:SF1">
    <property type="entry name" value="FATTY ACID SYNTHASE"/>
    <property type="match status" value="1"/>
</dbReference>
<dbReference type="InterPro" id="IPR023213">
    <property type="entry name" value="CAT-like_dom_sf"/>
</dbReference>
<evidence type="ECO:0000313" key="6">
    <source>
        <dbReference type="Proteomes" id="UP000008311"/>
    </source>
</evidence>
<feature type="non-terminal residue" evidence="5">
    <location>
        <position position="1132"/>
    </location>
</feature>
<dbReference type="STRING" id="3988.B9T959"/>
<dbReference type="Proteomes" id="UP000008311">
    <property type="component" value="Unassembled WGS sequence"/>
</dbReference>
<keyword evidence="6" id="KW-1185">Reference proteome</keyword>
<dbReference type="GO" id="GO:0016874">
    <property type="term" value="F:ligase activity"/>
    <property type="evidence" value="ECO:0007669"/>
    <property type="project" value="UniProtKB-KW"/>
</dbReference>
<dbReference type="SMART" id="SM00823">
    <property type="entry name" value="PKS_PP"/>
    <property type="match status" value="2"/>
</dbReference>
<dbReference type="SUPFAM" id="SSF53474">
    <property type="entry name" value="alpha/beta-Hydrolases"/>
    <property type="match status" value="1"/>
</dbReference>
<dbReference type="InterPro" id="IPR001031">
    <property type="entry name" value="Thioesterase"/>
</dbReference>
<dbReference type="InterPro" id="IPR010071">
    <property type="entry name" value="AA_adenyl_dom"/>
</dbReference>
<evidence type="ECO:0000256" key="2">
    <source>
        <dbReference type="ARBA" id="ARBA00022553"/>
    </source>
</evidence>
<keyword evidence="2" id="KW-0597">Phosphoprotein</keyword>
<organism evidence="5 6">
    <name type="scientific">Ricinus communis</name>
    <name type="common">Castor bean</name>
    <dbReference type="NCBI Taxonomy" id="3988"/>
    <lineage>
        <taxon>Eukaryota</taxon>
        <taxon>Viridiplantae</taxon>
        <taxon>Streptophyta</taxon>
        <taxon>Embryophyta</taxon>
        <taxon>Tracheophyta</taxon>
        <taxon>Spermatophyta</taxon>
        <taxon>Magnoliopsida</taxon>
        <taxon>eudicotyledons</taxon>
        <taxon>Gunneridae</taxon>
        <taxon>Pentapetalae</taxon>
        <taxon>rosids</taxon>
        <taxon>fabids</taxon>
        <taxon>Malpighiales</taxon>
        <taxon>Euphorbiaceae</taxon>
        <taxon>Acalyphoideae</taxon>
        <taxon>Acalypheae</taxon>
        <taxon>Ricinus</taxon>
    </lineage>
</organism>
<gene>
    <name evidence="5" type="ORF">RCOM_0427130</name>
</gene>
<dbReference type="InterPro" id="IPR045851">
    <property type="entry name" value="AMP-bd_C_sf"/>
</dbReference>
<dbReference type="SUPFAM" id="SSF56801">
    <property type="entry name" value="Acetyl-CoA synthetase-like"/>
    <property type="match status" value="2"/>
</dbReference>
<dbReference type="Gene3D" id="3.40.50.12780">
    <property type="entry name" value="N-terminal domain of ligase-like"/>
    <property type="match status" value="2"/>
</dbReference>
<dbReference type="GO" id="GO:0047462">
    <property type="term" value="F:phenylalanine racemase (ATP-hydrolyzing) activity"/>
    <property type="evidence" value="ECO:0007669"/>
    <property type="project" value="UniProtKB-EC"/>
</dbReference>
<dbReference type="FunFam" id="3.30.300.30:FF:000010">
    <property type="entry name" value="Enterobactin synthetase component F"/>
    <property type="match status" value="2"/>
</dbReference>
<dbReference type="InterPro" id="IPR006162">
    <property type="entry name" value="Ppantetheine_attach_site"/>
</dbReference>
<dbReference type="Pfam" id="PF13193">
    <property type="entry name" value="AMP-binding_C"/>
    <property type="match status" value="2"/>
</dbReference>
<dbReference type="Pfam" id="PF00668">
    <property type="entry name" value="Condensation"/>
    <property type="match status" value="1"/>
</dbReference>
<dbReference type="Pfam" id="PF00501">
    <property type="entry name" value="AMP-binding"/>
    <property type="match status" value="2"/>
</dbReference>
<dbReference type="GO" id="GO:0005737">
    <property type="term" value="C:cytoplasm"/>
    <property type="evidence" value="ECO:0000318"/>
    <property type="project" value="GO_Central"/>
</dbReference>
<proteinExistence type="predicted"/>
<dbReference type="GO" id="GO:0044550">
    <property type="term" value="P:secondary metabolite biosynthetic process"/>
    <property type="evidence" value="ECO:0000318"/>
    <property type="project" value="GO_Central"/>
</dbReference>
<name>B9T959_RICCO</name>
<dbReference type="EMBL" id="EQ975307">
    <property type="protein sequence ID" value="EEF27605.1"/>
    <property type="molecule type" value="Genomic_DNA"/>
</dbReference>
<dbReference type="InterPro" id="IPR020845">
    <property type="entry name" value="AMP-binding_CS"/>
</dbReference>
<dbReference type="Gene3D" id="3.30.559.10">
    <property type="entry name" value="Chloramphenicol acetyltransferase-like domain"/>
    <property type="match status" value="1"/>
</dbReference>
<reference evidence="6" key="1">
    <citation type="journal article" date="2010" name="Nat. Biotechnol.">
        <title>Draft genome sequence of the oilseed species Ricinus communis.</title>
        <authorList>
            <person name="Chan A.P."/>
            <person name="Crabtree J."/>
            <person name="Zhao Q."/>
            <person name="Lorenzi H."/>
            <person name="Orvis J."/>
            <person name="Puiu D."/>
            <person name="Melake-Berhan A."/>
            <person name="Jones K.M."/>
            <person name="Redman J."/>
            <person name="Chen G."/>
            <person name="Cahoon E.B."/>
            <person name="Gedil M."/>
            <person name="Stanke M."/>
            <person name="Haas B.J."/>
            <person name="Wortman J.R."/>
            <person name="Fraser-Liggett C.M."/>
            <person name="Ravel J."/>
            <person name="Rabinowicz P.D."/>
        </authorList>
    </citation>
    <scope>NUCLEOTIDE SEQUENCE [LARGE SCALE GENOMIC DNA]</scope>
    <source>
        <strain evidence="6">cv. Hale</strain>
    </source>
</reference>
<dbReference type="Gene3D" id="3.30.300.30">
    <property type="match status" value="2"/>
</dbReference>
<dbReference type="Gene3D" id="1.10.1200.10">
    <property type="entry name" value="ACP-like"/>
    <property type="match status" value="1"/>
</dbReference>
<dbReference type="PANTHER" id="PTHR45527">
    <property type="entry name" value="NONRIBOSOMAL PEPTIDE SYNTHETASE"/>
    <property type="match status" value="1"/>
</dbReference>
<dbReference type="CDD" id="cd05930">
    <property type="entry name" value="A_NRPS"/>
    <property type="match status" value="1"/>
</dbReference>
<dbReference type="Pfam" id="PF00550">
    <property type="entry name" value="PP-binding"/>
    <property type="match status" value="2"/>
</dbReference>
<dbReference type="GO" id="GO:0043041">
    <property type="term" value="P:amino acid activation for nonribosomal peptide biosynthetic process"/>
    <property type="evidence" value="ECO:0000318"/>
    <property type="project" value="GO_Central"/>
</dbReference>
<dbReference type="SUPFAM" id="SSF47336">
    <property type="entry name" value="ACP-like"/>
    <property type="match status" value="2"/>
</dbReference>
<keyword evidence="5" id="KW-0560">Oxidoreductase</keyword>
<dbReference type="InterPro" id="IPR025110">
    <property type="entry name" value="AMP-bd_C"/>
</dbReference>
<dbReference type="InterPro" id="IPR036736">
    <property type="entry name" value="ACP-like_sf"/>
</dbReference>
<dbReference type="InterPro" id="IPR020806">
    <property type="entry name" value="PKS_PP-bd"/>
</dbReference>
<dbReference type="GO" id="GO:0031177">
    <property type="term" value="F:phosphopantetheine binding"/>
    <property type="evidence" value="ECO:0000318"/>
    <property type="project" value="GO_Central"/>
</dbReference>
<dbReference type="PROSITE" id="PS00012">
    <property type="entry name" value="PHOSPHOPANTETHEINE"/>
    <property type="match status" value="1"/>
</dbReference>
<dbReference type="NCBIfam" id="TIGR01733">
    <property type="entry name" value="AA-adenyl-dom"/>
    <property type="match status" value="1"/>
</dbReference>
<dbReference type="PROSITE" id="PS50075">
    <property type="entry name" value="CARRIER"/>
    <property type="match status" value="2"/>
</dbReference>
<evidence type="ECO:0000256" key="1">
    <source>
        <dbReference type="ARBA" id="ARBA00022450"/>
    </source>
</evidence>
<dbReference type="AlphaFoldDB" id="B9T959"/>
<keyword evidence="5" id="KW-0413">Isomerase</keyword>
<evidence type="ECO:0000259" key="4">
    <source>
        <dbReference type="PROSITE" id="PS50075"/>
    </source>
</evidence>
<evidence type="ECO:0000256" key="3">
    <source>
        <dbReference type="ARBA" id="ARBA00022598"/>
    </source>
</evidence>
<feature type="domain" description="Carrier" evidence="4">
    <location>
        <begin position="981"/>
        <end position="1056"/>
    </location>
</feature>
<dbReference type="InterPro" id="IPR000873">
    <property type="entry name" value="AMP-dep_synth/lig_dom"/>
</dbReference>
<dbReference type="InterPro" id="IPR020802">
    <property type="entry name" value="TesA-like"/>
</dbReference>
<dbReference type="EC" id="5.1.1.11" evidence="5"/>
<dbReference type="PROSITE" id="PS00455">
    <property type="entry name" value="AMP_BINDING"/>
    <property type="match status" value="1"/>
</dbReference>
<evidence type="ECO:0000313" key="5">
    <source>
        <dbReference type="EMBL" id="EEF27605.1"/>
    </source>
</evidence>
<dbReference type="InterPro" id="IPR029058">
    <property type="entry name" value="AB_hydrolase_fold"/>
</dbReference>